<reference evidence="7" key="1">
    <citation type="journal article" date="2019" name="Int. J. Syst. Evol. Microbiol.">
        <title>The Global Catalogue of Microorganisms (GCM) 10K type strain sequencing project: providing services to taxonomists for standard genome sequencing and annotation.</title>
        <authorList>
            <consortium name="The Broad Institute Genomics Platform"/>
            <consortium name="The Broad Institute Genome Sequencing Center for Infectious Disease"/>
            <person name="Wu L."/>
            <person name="Ma J."/>
        </authorList>
    </citation>
    <scope>NUCLEOTIDE SEQUENCE [LARGE SCALE GENOMIC DNA]</scope>
    <source>
        <strain evidence="7">JCM 3380</strain>
    </source>
</reference>
<evidence type="ECO:0000256" key="1">
    <source>
        <dbReference type="ARBA" id="ARBA00022630"/>
    </source>
</evidence>
<dbReference type="EMBL" id="BAAABU010000014">
    <property type="protein sequence ID" value="GAA0246078.1"/>
    <property type="molecule type" value="Genomic_DNA"/>
</dbReference>
<dbReference type="RefSeq" id="WP_343936503.1">
    <property type="nucleotide sequence ID" value="NZ_BAAABU010000014.1"/>
</dbReference>
<sequence length="340" mass="37357">MMDLAASGVTVYTTCRSSIGYNEQSHLRRLLEIARWADEAGYRGGLIYSDNTSIDSLMAAQAAIAGTEAFVPLVAIQPVDRSPFTLARAVSSLAHLYGRRVDINFVSGGYSRDLTVQGDTVAHDARYDRLTEYATIVKELLTGGMVNFAGEYYKFRRARLTSPVPPELFPLSYVSGSSPASLSAGEALGLSQLSFPLVPEDFVSPDIRKNRFGSGISVGIIAREDSAEAWRIAHKRFPATQEGAERMKLLLSAAVSSWQPQLAAVPIPDEAPGQTYWLVPFRYHHTFCPYLVGNYDEVAQAVKTYLDGGIRTFVLDIPEEPDDLWHARTAVERAVAAMDR</sequence>
<gene>
    <name evidence="6" type="ORF">GCM10010492_51930</name>
</gene>
<dbReference type="InterPro" id="IPR050172">
    <property type="entry name" value="SsuD_RutA_monooxygenase"/>
</dbReference>
<evidence type="ECO:0000313" key="6">
    <source>
        <dbReference type="EMBL" id="GAA0246078.1"/>
    </source>
</evidence>
<keyword evidence="7" id="KW-1185">Reference proteome</keyword>
<evidence type="ECO:0000256" key="2">
    <source>
        <dbReference type="ARBA" id="ARBA00022643"/>
    </source>
</evidence>
<keyword evidence="4" id="KW-0503">Monooxygenase</keyword>
<evidence type="ECO:0000259" key="5">
    <source>
        <dbReference type="Pfam" id="PF00296"/>
    </source>
</evidence>
<comment type="caution">
    <text evidence="6">The sequence shown here is derived from an EMBL/GenBank/DDBJ whole genome shotgun (WGS) entry which is preliminary data.</text>
</comment>
<keyword evidence="1" id="KW-0285">Flavoprotein</keyword>
<keyword evidence="3" id="KW-0560">Oxidoreductase</keyword>
<name>A0ABP3DYU2_9PSEU</name>
<dbReference type="PANTHER" id="PTHR42847">
    <property type="entry name" value="ALKANESULFONATE MONOOXYGENASE"/>
    <property type="match status" value="1"/>
</dbReference>
<dbReference type="PANTHER" id="PTHR42847:SF4">
    <property type="entry name" value="ALKANESULFONATE MONOOXYGENASE-RELATED"/>
    <property type="match status" value="1"/>
</dbReference>
<feature type="domain" description="Luciferase-like" evidence="5">
    <location>
        <begin position="13"/>
        <end position="311"/>
    </location>
</feature>
<dbReference type="Pfam" id="PF00296">
    <property type="entry name" value="Bac_luciferase"/>
    <property type="match status" value="1"/>
</dbReference>
<keyword evidence="2" id="KW-0288">FMN</keyword>
<organism evidence="6 7">
    <name type="scientific">Saccharothrix mutabilis subsp. mutabilis</name>
    <dbReference type="NCBI Taxonomy" id="66855"/>
    <lineage>
        <taxon>Bacteria</taxon>
        <taxon>Bacillati</taxon>
        <taxon>Actinomycetota</taxon>
        <taxon>Actinomycetes</taxon>
        <taxon>Pseudonocardiales</taxon>
        <taxon>Pseudonocardiaceae</taxon>
        <taxon>Saccharothrix</taxon>
    </lineage>
</organism>
<dbReference type="Proteomes" id="UP001500416">
    <property type="component" value="Unassembled WGS sequence"/>
</dbReference>
<dbReference type="InterPro" id="IPR036661">
    <property type="entry name" value="Luciferase-like_sf"/>
</dbReference>
<dbReference type="SUPFAM" id="SSF51679">
    <property type="entry name" value="Bacterial luciferase-like"/>
    <property type="match status" value="1"/>
</dbReference>
<protein>
    <submittedName>
        <fullName evidence="6">LLM class flavin-dependent oxidoreductase</fullName>
    </submittedName>
</protein>
<evidence type="ECO:0000256" key="4">
    <source>
        <dbReference type="ARBA" id="ARBA00023033"/>
    </source>
</evidence>
<evidence type="ECO:0000313" key="7">
    <source>
        <dbReference type="Proteomes" id="UP001500416"/>
    </source>
</evidence>
<accession>A0ABP3DYU2</accession>
<dbReference type="Gene3D" id="3.20.20.30">
    <property type="entry name" value="Luciferase-like domain"/>
    <property type="match status" value="1"/>
</dbReference>
<dbReference type="InterPro" id="IPR011251">
    <property type="entry name" value="Luciferase-like_dom"/>
</dbReference>
<evidence type="ECO:0000256" key="3">
    <source>
        <dbReference type="ARBA" id="ARBA00023002"/>
    </source>
</evidence>
<proteinExistence type="predicted"/>